<keyword evidence="3" id="KW-1185">Reference proteome</keyword>
<evidence type="ECO:0000313" key="2">
    <source>
        <dbReference type="EMBL" id="MFC3636088.1"/>
    </source>
</evidence>
<organism evidence="2 3">
    <name type="scientific">Camelimonas fluminis</name>
    <dbReference type="NCBI Taxonomy" id="1576911"/>
    <lineage>
        <taxon>Bacteria</taxon>
        <taxon>Pseudomonadati</taxon>
        <taxon>Pseudomonadota</taxon>
        <taxon>Alphaproteobacteria</taxon>
        <taxon>Hyphomicrobiales</taxon>
        <taxon>Chelatococcaceae</taxon>
        <taxon>Camelimonas</taxon>
    </lineage>
</organism>
<protein>
    <submittedName>
        <fullName evidence="2">Uncharacterized protein</fullName>
    </submittedName>
</protein>
<sequence>MSSRRELALEYVKRVKRWISERDQCGDYREYQRSGKVNRGALCAELDFSRSVINQNPAVKAALISAEQRWFAGDQQNTQAHEAALERSEKRVAQHASDISRLEDQIAKLKAENTFLRKQLERYAAMDAVIQQTGVAPRLC</sequence>
<dbReference type="EMBL" id="JBHRYC010000018">
    <property type="protein sequence ID" value="MFC3636088.1"/>
    <property type="molecule type" value="Genomic_DNA"/>
</dbReference>
<dbReference type="Proteomes" id="UP001595704">
    <property type="component" value="Unassembled WGS sequence"/>
</dbReference>
<comment type="caution">
    <text evidence="2">The sequence shown here is derived from an EMBL/GenBank/DDBJ whole genome shotgun (WGS) entry which is preliminary data.</text>
</comment>
<reference evidence="3" key="1">
    <citation type="journal article" date="2019" name="Int. J. Syst. Evol. Microbiol.">
        <title>The Global Catalogue of Microorganisms (GCM) 10K type strain sequencing project: providing services to taxonomists for standard genome sequencing and annotation.</title>
        <authorList>
            <consortium name="The Broad Institute Genomics Platform"/>
            <consortium name="The Broad Institute Genome Sequencing Center for Infectious Disease"/>
            <person name="Wu L."/>
            <person name="Ma J."/>
        </authorList>
    </citation>
    <scope>NUCLEOTIDE SEQUENCE [LARGE SCALE GENOMIC DNA]</scope>
    <source>
        <strain evidence="3">KCTC 42282</strain>
    </source>
</reference>
<dbReference type="RefSeq" id="WP_191320828.1">
    <property type="nucleotide sequence ID" value="NZ_BNCG01000026.1"/>
</dbReference>
<gene>
    <name evidence="2" type="ORF">ACFONL_01625</name>
</gene>
<accession>A0ABV7UCM6</accession>
<feature type="coiled-coil region" evidence="1">
    <location>
        <begin position="85"/>
        <end position="126"/>
    </location>
</feature>
<proteinExistence type="predicted"/>
<evidence type="ECO:0000256" key="1">
    <source>
        <dbReference type="SAM" id="Coils"/>
    </source>
</evidence>
<name>A0ABV7UCM6_9HYPH</name>
<keyword evidence="1" id="KW-0175">Coiled coil</keyword>
<evidence type="ECO:0000313" key="3">
    <source>
        <dbReference type="Proteomes" id="UP001595704"/>
    </source>
</evidence>